<dbReference type="PANTHER" id="PTHR43649:SF33">
    <property type="entry name" value="POLYGALACTURONAN_RHAMNOGALACTURONAN-BINDING PROTEIN YTCQ"/>
    <property type="match status" value="1"/>
</dbReference>
<comment type="caution">
    <text evidence="8">The sequence shown here is derived from an EMBL/GenBank/DDBJ whole genome shotgun (WGS) entry which is preliminary data.</text>
</comment>
<dbReference type="EMBL" id="JAGRPV010000001">
    <property type="protein sequence ID" value="MDI4646889.1"/>
    <property type="molecule type" value="Genomic_DNA"/>
</dbReference>
<evidence type="ECO:0000256" key="4">
    <source>
        <dbReference type="ARBA" id="ARBA00023139"/>
    </source>
</evidence>
<organism evidence="8 9">
    <name type="scientific">Cohnella hashimotonis</name>
    <dbReference type="NCBI Taxonomy" id="2826895"/>
    <lineage>
        <taxon>Bacteria</taxon>
        <taxon>Bacillati</taxon>
        <taxon>Bacillota</taxon>
        <taxon>Bacilli</taxon>
        <taxon>Bacillales</taxon>
        <taxon>Paenibacillaceae</taxon>
        <taxon>Cohnella</taxon>
    </lineage>
</organism>
<dbReference type="Gene3D" id="3.40.190.10">
    <property type="entry name" value="Periplasmic binding protein-like II"/>
    <property type="match status" value="2"/>
</dbReference>
<keyword evidence="1" id="KW-1003">Cell membrane</keyword>
<evidence type="ECO:0000256" key="3">
    <source>
        <dbReference type="ARBA" id="ARBA00023136"/>
    </source>
</evidence>
<feature type="signal peptide" evidence="7">
    <location>
        <begin position="1"/>
        <end position="23"/>
    </location>
</feature>
<dbReference type="CDD" id="cd13580">
    <property type="entry name" value="PBP2_AlgQ_like_1"/>
    <property type="match status" value="1"/>
</dbReference>
<dbReference type="PANTHER" id="PTHR43649">
    <property type="entry name" value="ARABINOSE-BINDING PROTEIN-RELATED"/>
    <property type="match status" value="1"/>
</dbReference>
<feature type="chain" id="PRO_5045646754" evidence="7">
    <location>
        <begin position="24"/>
        <end position="575"/>
    </location>
</feature>
<proteinExistence type="predicted"/>
<keyword evidence="9" id="KW-1185">Reference proteome</keyword>
<keyword evidence="5" id="KW-0449">Lipoprotein</keyword>
<feature type="region of interest" description="Disordered" evidence="6">
    <location>
        <begin position="28"/>
        <end position="66"/>
    </location>
</feature>
<dbReference type="Proteomes" id="UP001161691">
    <property type="component" value="Unassembled WGS sequence"/>
</dbReference>
<feature type="compositionally biased region" description="Low complexity" evidence="6">
    <location>
        <begin position="35"/>
        <end position="57"/>
    </location>
</feature>
<evidence type="ECO:0000256" key="6">
    <source>
        <dbReference type="SAM" id="MobiDB-lite"/>
    </source>
</evidence>
<accession>A0ABT6TJI1</accession>
<evidence type="ECO:0000256" key="7">
    <source>
        <dbReference type="SAM" id="SignalP"/>
    </source>
</evidence>
<evidence type="ECO:0000256" key="2">
    <source>
        <dbReference type="ARBA" id="ARBA00022729"/>
    </source>
</evidence>
<protein>
    <submittedName>
        <fullName evidence="8">Extracellular solute-binding protein</fullName>
    </submittedName>
</protein>
<keyword evidence="2 7" id="KW-0732">Signal</keyword>
<dbReference type="SUPFAM" id="SSF53850">
    <property type="entry name" value="Periplasmic binding protein-like II"/>
    <property type="match status" value="1"/>
</dbReference>
<dbReference type="InterPro" id="IPR050490">
    <property type="entry name" value="Bact_solute-bd_prot1"/>
</dbReference>
<keyword evidence="3" id="KW-0472">Membrane</keyword>
<evidence type="ECO:0000256" key="1">
    <source>
        <dbReference type="ARBA" id="ARBA00022475"/>
    </source>
</evidence>
<dbReference type="InterPro" id="IPR006059">
    <property type="entry name" value="SBP"/>
</dbReference>
<sequence>MKRRTAKVGLMSVLAGAMVLVSACSGTDKEESGQTAGATSKSTASASGTATSSASSAEKADPFGKIDPPVELTAVRSIDPTVKYENGDTIEQNAWTKLYEQEFGIKLKYMWVTDPSQYAQKFNVTMASGKLPDIMPVSGIQLQQLVDAGQLEDLSQPLEQYGSDRTKELLAKDGGVGLDSATFGGKLLALPVNPGSTDSATLLWVRTDWLKKLNLPEPKTTEDIYKIAQAFVNDDPDGNGKKDTYGLGLSKEFYGGIPELGSGMSAVEGFFNAYHAYPHIWVKDASGQLVYGSIQPEVKTALAELQKMYKEGLIDREFGVKDSEKLIQAVNSGKLGLFYGPMWVPLVFGEGRKLDPNMDWKPLPLPSVDSEPAKPQTVFNITQYYAVRKGSEHPEAVVKMLNAFHNSWDPVKYPATEISQNGDVQKWAYALVTGANPTQNLDAYKRVKEAIEKQDESLLDPKAPGQPIIYKAINDFKAGDQSGWGYTRVFDVGGAQEIINQYNENDGLKLTEFIASPTEAMVEKQPTLQKLELETFTKIVMGGASVDSFDDFVANWKKLGGDAITAEVAKWAASK</sequence>
<dbReference type="Pfam" id="PF01547">
    <property type="entry name" value="SBP_bac_1"/>
    <property type="match status" value="1"/>
</dbReference>
<evidence type="ECO:0000256" key="5">
    <source>
        <dbReference type="ARBA" id="ARBA00023288"/>
    </source>
</evidence>
<reference evidence="8" key="1">
    <citation type="submission" date="2023-04" db="EMBL/GenBank/DDBJ databases">
        <title>Comparative genomic analysis of Cohnella hashimotonis sp. nov., isolated from the International Space Station.</title>
        <authorList>
            <person name="Venkateswaran K."/>
            <person name="Simpson A."/>
        </authorList>
    </citation>
    <scope>NUCLEOTIDE SEQUENCE</scope>
    <source>
        <strain evidence="8">F6_2S_P_1</strain>
    </source>
</reference>
<dbReference type="PROSITE" id="PS51257">
    <property type="entry name" value="PROKAR_LIPOPROTEIN"/>
    <property type="match status" value="1"/>
</dbReference>
<evidence type="ECO:0000313" key="8">
    <source>
        <dbReference type="EMBL" id="MDI4646889.1"/>
    </source>
</evidence>
<name>A0ABT6TJI1_9BACL</name>
<evidence type="ECO:0000313" key="9">
    <source>
        <dbReference type="Proteomes" id="UP001161691"/>
    </source>
</evidence>
<gene>
    <name evidence="8" type="ORF">KB449_18080</name>
</gene>
<keyword evidence="4" id="KW-0564">Palmitate</keyword>
<dbReference type="RefSeq" id="WP_282909700.1">
    <property type="nucleotide sequence ID" value="NZ_JAGRPV010000001.1"/>
</dbReference>